<dbReference type="EMBL" id="CAJHIM010000015">
    <property type="protein sequence ID" value="CAD6491856.1"/>
    <property type="molecule type" value="Genomic_DNA"/>
</dbReference>
<evidence type="ECO:0000313" key="1">
    <source>
        <dbReference type="EMBL" id="CAD6491856.1"/>
    </source>
</evidence>
<sequence length="138" mass="16042">MCSFEHLHSVTSSLDHIPTRHFDRSHIKTGLKMSKSNKEFNKPFNTFWTIDYKRLLARVKRKRLNQTGNSENMIGMEVGDKNRRDIQHSTLSLHHSLLCSFTAVKQQQLAFMINKNTRGISFRSGKRTSSAKKNDLQH</sequence>
<organism evidence="1 2">
    <name type="scientific">Candidatus Argoarchaeum ethanivorans</name>
    <dbReference type="NCBI Taxonomy" id="2608793"/>
    <lineage>
        <taxon>Archaea</taxon>
        <taxon>Methanobacteriati</taxon>
        <taxon>Methanobacteriota</taxon>
        <taxon>Stenosarchaea group</taxon>
        <taxon>Methanomicrobia</taxon>
        <taxon>Methanosarcinales</taxon>
        <taxon>Methanosarcinales incertae sedis</taxon>
        <taxon>GOM Arc I cluster</taxon>
        <taxon>Candidatus Argoarchaeum</taxon>
    </lineage>
</organism>
<gene>
    <name evidence="1" type="ORF">ANIMEMIM_00232</name>
</gene>
<accession>A0A811T3L3</accession>
<protein>
    <submittedName>
        <fullName evidence="1">Uncharacterized protein</fullName>
    </submittedName>
</protein>
<reference evidence="1" key="1">
    <citation type="submission" date="2020-10" db="EMBL/GenBank/DDBJ databases">
        <authorList>
            <person name="Hahn C.J."/>
            <person name="Laso-Perez R."/>
            <person name="Vulcano F."/>
            <person name="Vaziourakis K.-M."/>
            <person name="Stokke R."/>
            <person name="Steen I.H."/>
            <person name="Teske A."/>
            <person name="Boetius A."/>
            <person name="Liebeke M."/>
            <person name="Amann R."/>
            <person name="Knittel K."/>
        </authorList>
    </citation>
    <scope>NUCLEOTIDE SEQUENCE</scope>
    <source>
        <strain evidence="1">Gfbio:e3339647-f889-4370-9287-4fb5cb688e4c:AG393N10_GoMArc1</strain>
    </source>
</reference>
<name>A0A811T3L3_9EURY</name>
<comment type="caution">
    <text evidence="1">The sequence shown here is derived from an EMBL/GenBank/DDBJ whole genome shotgun (WGS) entry which is preliminary data.</text>
</comment>
<dbReference type="AlphaFoldDB" id="A0A811T3L3"/>
<proteinExistence type="predicted"/>
<dbReference type="Proteomes" id="UP000637195">
    <property type="component" value="Unassembled WGS sequence"/>
</dbReference>
<evidence type="ECO:0000313" key="2">
    <source>
        <dbReference type="Proteomes" id="UP000637195"/>
    </source>
</evidence>